<comment type="caution">
    <text evidence="1">The sequence shown here is derived from an EMBL/GenBank/DDBJ whole genome shotgun (WGS) entry which is preliminary data.</text>
</comment>
<accession>A0A9X1PIW9</accession>
<proteinExistence type="predicted"/>
<dbReference type="Proteomes" id="UP001139000">
    <property type="component" value="Unassembled WGS sequence"/>
</dbReference>
<keyword evidence="2" id="KW-1185">Reference proteome</keyword>
<reference evidence="1" key="1">
    <citation type="submission" date="2021-12" db="EMBL/GenBank/DDBJ databases">
        <title>Novel species in genus Dyadobacter.</title>
        <authorList>
            <person name="Ma C."/>
        </authorList>
    </citation>
    <scope>NUCLEOTIDE SEQUENCE</scope>
    <source>
        <strain evidence="1">LJ419</strain>
    </source>
</reference>
<organism evidence="1 2">
    <name type="scientific">Dyadobacter chenwenxiniae</name>
    <dbReference type="NCBI Taxonomy" id="2906456"/>
    <lineage>
        <taxon>Bacteria</taxon>
        <taxon>Pseudomonadati</taxon>
        <taxon>Bacteroidota</taxon>
        <taxon>Cytophagia</taxon>
        <taxon>Cytophagales</taxon>
        <taxon>Spirosomataceae</taxon>
        <taxon>Dyadobacter</taxon>
    </lineage>
</organism>
<dbReference type="EMBL" id="JAJTTC010000001">
    <property type="protein sequence ID" value="MCF0060964.1"/>
    <property type="molecule type" value="Genomic_DNA"/>
</dbReference>
<gene>
    <name evidence="1" type="ORF">LXM26_05635</name>
</gene>
<name>A0A9X1PIW9_9BACT</name>
<protein>
    <submittedName>
        <fullName evidence="1">Uncharacterized protein</fullName>
    </submittedName>
</protein>
<evidence type="ECO:0000313" key="1">
    <source>
        <dbReference type="EMBL" id="MCF0060964.1"/>
    </source>
</evidence>
<dbReference type="AlphaFoldDB" id="A0A9X1PIW9"/>
<dbReference type="RefSeq" id="WP_234653998.1">
    <property type="nucleotide sequence ID" value="NZ_CP094997.1"/>
</dbReference>
<evidence type="ECO:0000313" key="2">
    <source>
        <dbReference type="Proteomes" id="UP001139000"/>
    </source>
</evidence>
<sequence>MRQTVTVDIINEKAINLLMDMERLELISLRKNWDDSSAANNGNVGKYKGGMQKQSIELVDKQLDELRGGWE</sequence>